<dbReference type="Proteomes" id="UP000735302">
    <property type="component" value="Unassembled WGS sequence"/>
</dbReference>
<comment type="caution">
    <text evidence="1">The sequence shown here is derived from an EMBL/GenBank/DDBJ whole genome shotgun (WGS) entry which is preliminary data.</text>
</comment>
<dbReference type="AlphaFoldDB" id="A0AAV3Z3R7"/>
<reference evidence="1 2" key="1">
    <citation type="journal article" date="2021" name="Elife">
        <title>Chloroplast acquisition without the gene transfer in kleptoplastic sea slugs, Plakobranchus ocellatus.</title>
        <authorList>
            <person name="Maeda T."/>
            <person name="Takahashi S."/>
            <person name="Yoshida T."/>
            <person name="Shimamura S."/>
            <person name="Takaki Y."/>
            <person name="Nagai Y."/>
            <person name="Toyoda A."/>
            <person name="Suzuki Y."/>
            <person name="Arimoto A."/>
            <person name="Ishii H."/>
            <person name="Satoh N."/>
            <person name="Nishiyama T."/>
            <person name="Hasebe M."/>
            <person name="Maruyama T."/>
            <person name="Minagawa J."/>
            <person name="Obokata J."/>
            <person name="Shigenobu S."/>
        </authorList>
    </citation>
    <scope>NUCLEOTIDE SEQUENCE [LARGE SCALE GENOMIC DNA]</scope>
</reference>
<proteinExistence type="predicted"/>
<gene>
    <name evidence="1" type="ORF">PoB_001589300</name>
</gene>
<accession>A0AAV3Z3R7</accession>
<keyword evidence="2" id="KW-1185">Reference proteome</keyword>
<organism evidence="1 2">
    <name type="scientific">Plakobranchus ocellatus</name>
    <dbReference type="NCBI Taxonomy" id="259542"/>
    <lineage>
        <taxon>Eukaryota</taxon>
        <taxon>Metazoa</taxon>
        <taxon>Spiralia</taxon>
        <taxon>Lophotrochozoa</taxon>
        <taxon>Mollusca</taxon>
        <taxon>Gastropoda</taxon>
        <taxon>Heterobranchia</taxon>
        <taxon>Euthyneura</taxon>
        <taxon>Panpulmonata</taxon>
        <taxon>Sacoglossa</taxon>
        <taxon>Placobranchoidea</taxon>
        <taxon>Plakobranchidae</taxon>
        <taxon>Plakobranchus</taxon>
    </lineage>
</organism>
<evidence type="ECO:0000313" key="1">
    <source>
        <dbReference type="EMBL" id="GFN89387.1"/>
    </source>
</evidence>
<dbReference type="EMBL" id="BLXT01001930">
    <property type="protein sequence ID" value="GFN89387.1"/>
    <property type="molecule type" value="Genomic_DNA"/>
</dbReference>
<sequence>MDSNGSWMRYGQQWFMDAIWTAIFHGCDMDSNDSWIRYEKAKRFSNHVETFLFDLSPPAMNILCGDRDVSSLMTAYSAGTWSE</sequence>
<evidence type="ECO:0000313" key="2">
    <source>
        <dbReference type="Proteomes" id="UP000735302"/>
    </source>
</evidence>
<name>A0AAV3Z3R7_9GAST</name>
<protein>
    <submittedName>
        <fullName evidence="1">Uncharacterized protein</fullName>
    </submittedName>
</protein>